<accession>A0A1Y4L493</accession>
<evidence type="ECO:0008006" key="5">
    <source>
        <dbReference type="Google" id="ProtNLM"/>
    </source>
</evidence>
<name>A0A1Y4L493_9FIRM</name>
<proteinExistence type="predicted"/>
<reference evidence="4" key="1">
    <citation type="submission" date="2017-04" db="EMBL/GenBank/DDBJ databases">
        <title>Function of individual gut microbiota members based on whole genome sequencing of pure cultures obtained from chicken caecum.</title>
        <authorList>
            <person name="Medvecky M."/>
            <person name="Cejkova D."/>
            <person name="Polansky O."/>
            <person name="Karasova D."/>
            <person name="Kubasova T."/>
            <person name="Cizek A."/>
            <person name="Rychlik I."/>
        </authorList>
    </citation>
    <scope>NUCLEOTIDE SEQUENCE [LARGE SCALE GENOMIC DNA]</scope>
    <source>
        <strain evidence="4">An180</strain>
    </source>
</reference>
<feature type="compositionally biased region" description="Polar residues" evidence="1">
    <location>
        <begin position="23"/>
        <end position="39"/>
    </location>
</feature>
<gene>
    <name evidence="3" type="ORF">B5F17_12620</name>
</gene>
<evidence type="ECO:0000256" key="1">
    <source>
        <dbReference type="SAM" id="MobiDB-lite"/>
    </source>
</evidence>
<feature type="signal peptide" evidence="2">
    <location>
        <begin position="1"/>
        <end position="21"/>
    </location>
</feature>
<evidence type="ECO:0000313" key="3">
    <source>
        <dbReference type="EMBL" id="OUP51564.1"/>
    </source>
</evidence>
<feature type="region of interest" description="Disordered" evidence="1">
    <location>
        <begin position="22"/>
        <end position="61"/>
    </location>
</feature>
<evidence type="ECO:0000256" key="2">
    <source>
        <dbReference type="SAM" id="SignalP"/>
    </source>
</evidence>
<evidence type="ECO:0000313" key="4">
    <source>
        <dbReference type="Proteomes" id="UP000195897"/>
    </source>
</evidence>
<dbReference type="PROSITE" id="PS51257">
    <property type="entry name" value="PROKAR_LIPOPROTEIN"/>
    <property type="match status" value="1"/>
</dbReference>
<dbReference type="RefSeq" id="WP_087374343.1">
    <property type="nucleotide sequence ID" value="NZ_NFKK01000020.1"/>
</dbReference>
<feature type="chain" id="PRO_5038916136" description="DUF5067 domain-containing protein" evidence="2">
    <location>
        <begin position="22"/>
        <end position="225"/>
    </location>
</feature>
<comment type="caution">
    <text evidence="3">The sequence shown here is derived from an EMBL/GenBank/DDBJ whole genome shotgun (WGS) entry which is preliminary data.</text>
</comment>
<sequence length="225" mass="23532">MKKVMTWILALCFVCALTACAGSPSSTNSAEEVTTNNDASAEVSEQTTPQEEETKPTTLVGIPGSNAADIRIGLEDAGGIPKGEIEDAADTSLSAKSCSSSTEIAGTGVSMSYNLSLDADESITMAVFSVVSYQVAADEDLLEFAKSYLSYCASMPYDTADSPSAQEWVKTNLADYANSPKTTIGDATFKLAGAVNPNTGKLVDLTLTIVPVNIDEQIQAITSEE</sequence>
<organism evidence="3 4">
    <name type="scientific">Butyricicoccus pullicaecorum</name>
    <dbReference type="NCBI Taxonomy" id="501571"/>
    <lineage>
        <taxon>Bacteria</taxon>
        <taxon>Bacillati</taxon>
        <taxon>Bacillota</taxon>
        <taxon>Clostridia</taxon>
        <taxon>Eubacteriales</taxon>
        <taxon>Butyricicoccaceae</taxon>
        <taxon>Butyricicoccus</taxon>
    </lineage>
</organism>
<dbReference type="AlphaFoldDB" id="A0A1Y4L493"/>
<dbReference type="Proteomes" id="UP000195897">
    <property type="component" value="Unassembled WGS sequence"/>
</dbReference>
<protein>
    <recommendedName>
        <fullName evidence="5">DUF5067 domain-containing protein</fullName>
    </recommendedName>
</protein>
<keyword evidence="2" id="KW-0732">Signal</keyword>
<dbReference type="EMBL" id="NFKK01000020">
    <property type="protein sequence ID" value="OUP51564.1"/>
    <property type="molecule type" value="Genomic_DNA"/>
</dbReference>